<dbReference type="Proteomes" id="UP000199052">
    <property type="component" value="Unassembled WGS sequence"/>
</dbReference>
<evidence type="ECO:0000313" key="11">
    <source>
        <dbReference type="Proteomes" id="UP000199052"/>
    </source>
</evidence>
<evidence type="ECO:0000313" key="12">
    <source>
        <dbReference type="Proteomes" id="UP000533017"/>
    </source>
</evidence>
<feature type="transmembrane region" description="Helical" evidence="7">
    <location>
        <begin position="253"/>
        <end position="272"/>
    </location>
</feature>
<comment type="subcellular location">
    <subcellularLocation>
        <location evidence="1 7">Cell membrane</location>
        <topology evidence="1 7">Multi-pass membrane protein</topology>
    </subcellularLocation>
</comment>
<dbReference type="CDD" id="cd06261">
    <property type="entry name" value="TM_PBP2"/>
    <property type="match status" value="1"/>
</dbReference>
<keyword evidence="6 7" id="KW-0472">Membrane</keyword>
<protein>
    <submittedName>
        <fullName evidence="9 10">Aldouronate transport system permease protein</fullName>
    </submittedName>
</protein>
<evidence type="ECO:0000256" key="3">
    <source>
        <dbReference type="ARBA" id="ARBA00022475"/>
    </source>
</evidence>
<keyword evidence="2 7" id="KW-0813">Transport</keyword>
<dbReference type="InterPro" id="IPR035906">
    <property type="entry name" value="MetI-like_sf"/>
</dbReference>
<feature type="transmembrane region" description="Helical" evidence="7">
    <location>
        <begin position="200"/>
        <end position="221"/>
    </location>
</feature>
<evidence type="ECO:0000256" key="2">
    <source>
        <dbReference type="ARBA" id="ARBA00022448"/>
    </source>
</evidence>
<comment type="similarity">
    <text evidence="7">Belongs to the binding-protein-dependent transport system permease family.</text>
</comment>
<evidence type="ECO:0000313" key="9">
    <source>
        <dbReference type="EMBL" id="NYH85953.1"/>
    </source>
</evidence>
<dbReference type="InterPro" id="IPR000515">
    <property type="entry name" value="MetI-like"/>
</dbReference>
<evidence type="ECO:0000256" key="4">
    <source>
        <dbReference type="ARBA" id="ARBA00022692"/>
    </source>
</evidence>
<evidence type="ECO:0000256" key="1">
    <source>
        <dbReference type="ARBA" id="ARBA00004651"/>
    </source>
</evidence>
<reference evidence="10 11" key="1">
    <citation type="submission" date="2016-10" db="EMBL/GenBank/DDBJ databases">
        <authorList>
            <person name="de Groot N.N."/>
        </authorList>
    </citation>
    <scope>NUCLEOTIDE SEQUENCE [LARGE SCALE GENOMIC DNA]</scope>
    <source>
        <strain evidence="10 11">CPCC 202808</strain>
    </source>
</reference>
<gene>
    <name evidence="9" type="ORF">FHR37_004804</name>
    <name evidence="10" type="ORF">SAMN05421678_10134</name>
</gene>
<evidence type="ECO:0000256" key="5">
    <source>
        <dbReference type="ARBA" id="ARBA00022989"/>
    </source>
</evidence>
<keyword evidence="4 7" id="KW-0812">Transmembrane</keyword>
<proteinExistence type="inferred from homology"/>
<reference evidence="9 12" key="2">
    <citation type="submission" date="2020-07" db="EMBL/GenBank/DDBJ databases">
        <title>Sequencing the genomes of 1000 actinobacteria strains.</title>
        <authorList>
            <person name="Klenk H.-P."/>
        </authorList>
    </citation>
    <scope>NUCLEOTIDE SEQUENCE [LARGE SCALE GENOMIC DNA]</scope>
    <source>
        <strain evidence="9 12">DSM 45117</strain>
    </source>
</reference>
<feature type="transmembrane region" description="Helical" evidence="7">
    <location>
        <begin position="64"/>
        <end position="84"/>
    </location>
</feature>
<dbReference type="RefSeq" id="WP_092879558.1">
    <property type="nucleotide sequence ID" value="NZ_FOOI01000001.1"/>
</dbReference>
<keyword evidence="5 7" id="KW-1133">Transmembrane helix</keyword>
<feature type="transmembrane region" description="Helical" evidence="7">
    <location>
        <begin position="96"/>
        <end position="116"/>
    </location>
</feature>
<accession>A0A1I2K3S8</accession>
<dbReference type="EMBL" id="FOOI01000001">
    <property type="protein sequence ID" value="SFF61845.1"/>
    <property type="molecule type" value="Genomic_DNA"/>
</dbReference>
<evidence type="ECO:0000256" key="7">
    <source>
        <dbReference type="RuleBase" id="RU363032"/>
    </source>
</evidence>
<keyword evidence="3" id="KW-1003">Cell membrane</keyword>
<dbReference type="SUPFAM" id="SSF161098">
    <property type="entry name" value="MetI-like"/>
    <property type="match status" value="1"/>
</dbReference>
<dbReference type="OrthoDB" id="7944646at2"/>
<dbReference type="PANTHER" id="PTHR43227">
    <property type="entry name" value="BLL4140 PROTEIN"/>
    <property type="match status" value="1"/>
</dbReference>
<name>A0A1I2K3S8_9ACTN</name>
<dbReference type="Pfam" id="PF00528">
    <property type="entry name" value="BPD_transp_1"/>
    <property type="match status" value="1"/>
</dbReference>
<keyword evidence="12" id="KW-1185">Reference proteome</keyword>
<evidence type="ECO:0000259" key="8">
    <source>
        <dbReference type="PROSITE" id="PS50928"/>
    </source>
</evidence>
<dbReference type="InterPro" id="IPR050809">
    <property type="entry name" value="UgpAE/MalFG_permease"/>
</dbReference>
<organism evidence="10 11">
    <name type="scientific">Actinopolymorpha cephalotaxi</name>
    <dbReference type="NCBI Taxonomy" id="504797"/>
    <lineage>
        <taxon>Bacteria</taxon>
        <taxon>Bacillati</taxon>
        <taxon>Actinomycetota</taxon>
        <taxon>Actinomycetes</taxon>
        <taxon>Propionibacteriales</taxon>
        <taxon>Actinopolymorphaceae</taxon>
        <taxon>Actinopolymorpha</taxon>
    </lineage>
</organism>
<sequence>MYVLIAPGLLFFVVFRYLPLLGNIAAWQDYSPFLGFRRSPWVGWANFAQIFSDPELLNALRNTLLLSGLQIVFAFPAPLALALLLNSVISVRVRRWIQTVVYLPHFIGWVIVVSIWNQMLGPTGVLNHVLKLFGLKAADIIGNPDSFAVLVTAQVIWKEVGWGTIIFLAAMLAIPQELYESAALDRAGPWRRIWHVTLPGIASVIILLLILRLGSVLSVGFEQILLQQPAVGADAAQTLDTFVYFRGINGGDWGLATAAGLVKGLVGTVLVLGANRAAKKLGGEGVF</sequence>
<evidence type="ECO:0000313" key="10">
    <source>
        <dbReference type="EMBL" id="SFF61845.1"/>
    </source>
</evidence>
<feature type="transmembrane region" description="Helical" evidence="7">
    <location>
        <begin position="160"/>
        <end position="179"/>
    </location>
</feature>
<dbReference type="Gene3D" id="1.10.3720.10">
    <property type="entry name" value="MetI-like"/>
    <property type="match status" value="1"/>
</dbReference>
<dbReference type="EMBL" id="JACBZA010000001">
    <property type="protein sequence ID" value="NYH85953.1"/>
    <property type="molecule type" value="Genomic_DNA"/>
</dbReference>
<evidence type="ECO:0000256" key="6">
    <source>
        <dbReference type="ARBA" id="ARBA00023136"/>
    </source>
</evidence>
<dbReference type="GO" id="GO:0005886">
    <property type="term" value="C:plasma membrane"/>
    <property type="evidence" value="ECO:0007669"/>
    <property type="project" value="UniProtKB-SubCell"/>
</dbReference>
<dbReference type="Proteomes" id="UP000533017">
    <property type="component" value="Unassembled WGS sequence"/>
</dbReference>
<feature type="domain" description="ABC transmembrane type-1" evidence="8">
    <location>
        <begin position="60"/>
        <end position="274"/>
    </location>
</feature>
<dbReference type="GO" id="GO:0055085">
    <property type="term" value="P:transmembrane transport"/>
    <property type="evidence" value="ECO:0007669"/>
    <property type="project" value="InterPro"/>
</dbReference>
<dbReference type="AlphaFoldDB" id="A0A1I2K3S8"/>
<dbReference type="STRING" id="504797.SAMN05421678_10134"/>
<dbReference type="PANTHER" id="PTHR43227:SF11">
    <property type="entry name" value="BLL4140 PROTEIN"/>
    <property type="match status" value="1"/>
</dbReference>
<dbReference type="PROSITE" id="PS50928">
    <property type="entry name" value="ABC_TM1"/>
    <property type="match status" value="1"/>
</dbReference>